<dbReference type="VEuPathDB" id="FungiDB:ASPGLDRAFT_26445"/>
<dbReference type="Proteomes" id="UP000184300">
    <property type="component" value="Unassembled WGS sequence"/>
</dbReference>
<organism evidence="1 2">
    <name type="scientific">Aspergillus glaucus CBS 516.65</name>
    <dbReference type="NCBI Taxonomy" id="1160497"/>
    <lineage>
        <taxon>Eukaryota</taxon>
        <taxon>Fungi</taxon>
        <taxon>Dikarya</taxon>
        <taxon>Ascomycota</taxon>
        <taxon>Pezizomycotina</taxon>
        <taxon>Eurotiomycetes</taxon>
        <taxon>Eurotiomycetidae</taxon>
        <taxon>Eurotiales</taxon>
        <taxon>Aspergillaceae</taxon>
        <taxon>Aspergillus</taxon>
        <taxon>Aspergillus subgen. Aspergillus</taxon>
    </lineage>
</organism>
<keyword evidence="2" id="KW-1185">Reference proteome</keyword>
<dbReference type="OrthoDB" id="4426943at2759"/>
<dbReference type="EMBL" id="KV878899">
    <property type="protein sequence ID" value="OJJ83551.1"/>
    <property type="molecule type" value="Genomic_DNA"/>
</dbReference>
<reference evidence="2" key="1">
    <citation type="journal article" date="2017" name="Genome Biol.">
        <title>Comparative genomics reveals high biological diversity and specific adaptations in the industrially and medically important fungal genus Aspergillus.</title>
        <authorList>
            <person name="de Vries R.P."/>
            <person name="Riley R."/>
            <person name="Wiebenga A."/>
            <person name="Aguilar-Osorio G."/>
            <person name="Amillis S."/>
            <person name="Uchima C.A."/>
            <person name="Anderluh G."/>
            <person name="Asadollahi M."/>
            <person name="Askin M."/>
            <person name="Barry K."/>
            <person name="Battaglia E."/>
            <person name="Bayram O."/>
            <person name="Benocci T."/>
            <person name="Braus-Stromeyer S.A."/>
            <person name="Caldana C."/>
            <person name="Canovas D."/>
            <person name="Cerqueira G.C."/>
            <person name="Chen F."/>
            <person name="Chen W."/>
            <person name="Choi C."/>
            <person name="Clum A."/>
            <person name="Dos Santos R.A."/>
            <person name="Damasio A.R."/>
            <person name="Diallinas G."/>
            <person name="Emri T."/>
            <person name="Fekete E."/>
            <person name="Flipphi M."/>
            <person name="Freyberg S."/>
            <person name="Gallo A."/>
            <person name="Gournas C."/>
            <person name="Habgood R."/>
            <person name="Hainaut M."/>
            <person name="Harispe M.L."/>
            <person name="Henrissat B."/>
            <person name="Hilden K.S."/>
            <person name="Hope R."/>
            <person name="Hossain A."/>
            <person name="Karabika E."/>
            <person name="Karaffa L."/>
            <person name="Karanyi Z."/>
            <person name="Krasevec N."/>
            <person name="Kuo A."/>
            <person name="Kusch H."/>
            <person name="LaButti K."/>
            <person name="Lagendijk E.L."/>
            <person name="Lapidus A."/>
            <person name="Levasseur A."/>
            <person name="Lindquist E."/>
            <person name="Lipzen A."/>
            <person name="Logrieco A.F."/>
            <person name="MacCabe A."/>
            <person name="Maekelae M.R."/>
            <person name="Malavazi I."/>
            <person name="Melin P."/>
            <person name="Meyer V."/>
            <person name="Mielnichuk N."/>
            <person name="Miskei M."/>
            <person name="Molnar A.P."/>
            <person name="Mule G."/>
            <person name="Ngan C.Y."/>
            <person name="Orejas M."/>
            <person name="Orosz E."/>
            <person name="Ouedraogo J.P."/>
            <person name="Overkamp K.M."/>
            <person name="Park H.-S."/>
            <person name="Perrone G."/>
            <person name="Piumi F."/>
            <person name="Punt P.J."/>
            <person name="Ram A.F."/>
            <person name="Ramon A."/>
            <person name="Rauscher S."/>
            <person name="Record E."/>
            <person name="Riano-Pachon D.M."/>
            <person name="Robert V."/>
            <person name="Roehrig J."/>
            <person name="Ruller R."/>
            <person name="Salamov A."/>
            <person name="Salih N.S."/>
            <person name="Samson R.A."/>
            <person name="Sandor E."/>
            <person name="Sanguinetti M."/>
            <person name="Schuetze T."/>
            <person name="Sepcic K."/>
            <person name="Shelest E."/>
            <person name="Sherlock G."/>
            <person name="Sophianopoulou V."/>
            <person name="Squina F.M."/>
            <person name="Sun H."/>
            <person name="Susca A."/>
            <person name="Todd R.B."/>
            <person name="Tsang A."/>
            <person name="Unkles S.E."/>
            <person name="van de Wiele N."/>
            <person name="van Rossen-Uffink D."/>
            <person name="Oliveira J.V."/>
            <person name="Vesth T.C."/>
            <person name="Visser J."/>
            <person name="Yu J.-H."/>
            <person name="Zhou M."/>
            <person name="Andersen M.R."/>
            <person name="Archer D.B."/>
            <person name="Baker S.E."/>
            <person name="Benoit I."/>
            <person name="Brakhage A.A."/>
            <person name="Braus G.H."/>
            <person name="Fischer R."/>
            <person name="Frisvad J.C."/>
            <person name="Goldman G.H."/>
            <person name="Houbraken J."/>
            <person name="Oakley B."/>
            <person name="Pocsi I."/>
            <person name="Scazzocchio C."/>
            <person name="Seiboth B."/>
            <person name="vanKuyk P.A."/>
            <person name="Wortman J."/>
            <person name="Dyer P.S."/>
            <person name="Grigoriev I.V."/>
        </authorList>
    </citation>
    <scope>NUCLEOTIDE SEQUENCE [LARGE SCALE GENOMIC DNA]</scope>
    <source>
        <strain evidence="2">CBS 516.65</strain>
    </source>
</reference>
<gene>
    <name evidence="1" type="ORF">ASPGLDRAFT_26445</name>
</gene>
<dbReference type="GeneID" id="34459822"/>
<dbReference type="AlphaFoldDB" id="A0A1L9VHZ4"/>
<accession>A0A1L9VHZ4</accession>
<proteinExistence type="predicted"/>
<name>A0A1L9VHZ4_ASPGL</name>
<sequence>MATFQIPPLRNDESQAICQLMKSIFEEENRSQQYQKQLESRIREEQATNRQILNHCAWLESVIKQSEQARLQRESALTNLTENQRTLHRDLVIASLKIQELESRVASQKSVNETLLRSLAPGDEGQSRAFNTDDILLENQWQGELISTLQNTLQMQERTITGLQMVLDETCGGDFPGCCSACDISGYQSNAVPDSPCQGILIGDDEETLCEMNTDSRPSVGSP</sequence>
<dbReference type="RefSeq" id="XP_022400249.1">
    <property type="nucleotide sequence ID" value="XM_022543561.1"/>
</dbReference>
<evidence type="ECO:0000313" key="1">
    <source>
        <dbReference type="EMBL" id="OJJ83551.1"/>
    </source>
</evidence>
<protein>
    <submittedName>
        <fullName evidence="1">Uncharacterized protein</fullName>
    </submittedName>
</protein>
<evidence type="ECO:0000313" key="2">
    <source>
        <dbReference type="Proteomes" id="UP000184300"/>
    </source>
</evidence>